<dbReference type="Pfam" id="PF06912">
    <property type="entry name" value="DUF1275"/>
    <property type="match status" value="1"/>
</dbReference>
<evidence type="ECO:0000313" key="3">
    <source>
        <dbReference type="Proteomes" id="UP001297361"/>
    </source>
</evidence>
<dbReference type="Proteomes" id="UP001297361">
    <property type="component" value="Unassembled WGS sequence"/>
</dbReference>
<dbReference type="RefSeq" id="WP_228427186.1">
    <property type="nucleotide sequence ID" value="NZ_JAJFNJ020000003.1"/>
</dbReference>
<proteinExistence type="predicted"/>
<dbReference type="InterPro" id="IPR010699">
    <property type="entry name" value="DUF1275"/>
</dbReference>
<evidence type="ECO:0000313" key="2">
    <source>
        <dbReference type="EMBL" id="MEC3889820.1"/>
    </source>
</evidence>
<feature type="transmembrane region" description="Helical" evidence="1">
    <location>
        <begin position="86"/>
        <end position="106"/>
    </location>
</feature>
<name>A0AAJ3CG38_XANCA</name>
<comment type="caution">
    <text evidence="2">The sequence shown here is derived from an EMBL/GenBank/DDBJ whole genome shotgun (WGS) entry which is preliminary data.</text>
</comment>
<gene>
    <name evidence="2" type="ORF">LLE72_019200</name>
</gene>
<dbReference type="PANTHER" id="PTHR37314:SF4">
    <property type="entry name" value="UPF0700 TRANSMEMBRANE PROTEIN YOAK"/>
    <property type="match status" value="1"/>
</dbReference>
<feature type="transmembrane region" description="Helical" evidence="1">
    <location>
        <begin position="166"/>
        <end position="187"/>
    </location>
</feature>
<protein>
    <submittedName>
        <fullName evidence="2">YoaK family protein</fullName>
    </submittedName>
</protein>
<feature type="transmembrane region" description="Helical" evidence="1">
    <location>
        <begin position="193"/>
        <end position="214"/>
    </location>
</feature>
<reference evidence="2" key="2">
    <citation type="submission" date="2024-01" db="EMBL/GenBank/DDBJ databases">
        <title>Long-read genome sequencing of X. campestris pv. papavericola.</title>
        <authorList>
            <person name="Hussain R.M.F."/>
            <person name="Greer S."/>
            <person name="Harrison J."/>
            <person name="Grant M."/>
            <person name="Vicente J."/>
            <person name="Studholme D.J."/>
        </authorList>
    </citation>
    <scope>NUCLEOTIDE SEQUENCE</scope>
    <source>
        <strain evidence="2">NCPPB 2970</strain>
    </source>
</reference>
<keyword evidence="1" id="KW-0472">Membrane</keyword>
<dbReference type="PANTHER" id="PTHR37314">
    <property type="entry name" value="SLR0142 PROTEIN"/>
    <property type="match status" value="1"/>
</dbReference>
<dbReference type="EMBL" id="JAJFNJ020000003">
    <property type="protein sequence ID" value="MEC3889820.1"/>
    <property type="molecule type" value="Genomic_DNA"/>
</dbReference>
<organism evidence="2 3">
    <name type="scientific">Xanthomonas campestris pv. papavericola</name>
    <dbReference type="NCBI Taxonomy" id="487881"/>
    <lineage>
        <taxon>Bacteria</taxon>
        <taxon>Pseudomonadati</taxon>
        <taxon>Pseudomonadota</taxon>
        <taxon>Gammaproteobacteria</taxon>
        <taxon>Lysobacterales</taxon>
        <taxon>Lysobacteraceae</taxon>
        <taxon>Xanthomonas</taxon>
    </lineage>
</organism>
<accession>A0AAJ3CG38</accession>
<reference evidence="2" key="1">
    <citation type="submission" date="2021-10" db="EMBL/GenBank/DDBJ databases">
        <authorList>
            <person name="Hussein R."/>
            <person name="Harrison J."/>
            <person name="Studholme D.J."/>
            <person name="Vicente J."/>
            <person name="Grant M."/>
        </authorList>
    </citation>
    <scope>NUCLEOTIDE SEQUENCE</scope>
    <source>
        <strain evidence="2">NCPPB 2970</strain>
    </source>
</reference>
<feature type="transmembrane region" description="Helical" evidence="1">
    <location>
        <begin position="57"/>
        <end position="79"/>
    </location>
</feature>
<dbReference type="AlphaFoldDB" id="A0AAJ3CG38"/>
<keyword evidence="1" id="KW-0812">Transmembrane</keyword>
<evidence type="ECO:0000256" key="1">
    <source>
        <dbReference type="SAM" id="Phobius"/>
    </source>
</evidence>
<keyword evidence="1" id="KW-1133">Transmembrane helix</keyword>
<sequence>MGLHLPRQVWVGTTVLAFAAGMVNAAGYLGFEHQALSHLTGTSSLGALAFGAGRWSAAAQLAGVIASFVGGGFLAGLVLNGRTLSWRYVGLFAFQSALLLLAGMALMDEQRWGGFFAAAACGLQNAMTTFYSESAIRSTHLTGFFTDLGLLLGQRSRGAPLPWRRLLLGGLVMAAFGGGGVFTALTFNQWGFRVLSVPALLVASIAVGLAIQLAKSGARKLPQ</sequence>